<dbReference type="SUPFAM" id="SSF48726">
    <property type="entry name" value="Immunoglobulin"/>
    <property type="match status" value="1"/>
</dbReference>
<reference evidence="3 4" key="1">
    <citation type="submission" date="2015-08" db="EMBL/GenBank/DDBJ databases">
        <title>Whole genome sequence of Flavobacterium akiainvivens IK-1T, from decaying Wikstroemia oahuensis, an endemic Hawaiian shrub.</title>
        <authorList>
            <person name="Wan X."/>
            <person name="Hou S."/>
            <person name="Saito J."/>
            <person name="Donachie S."/>
        </authorList>
    </citation>
    <scope>NUCLEOTIDE SEQUENCE [LARGE SCALE GENOMIC DNA]</scope>
    <source>
        <strain evidence="3 4">IK-1</strain>
    </source>
</reference>
<dbReference type="NCBIfam" id="NF033708">
    <property type="entry name" value="T9SS_Cterm_ChiA"/>
    <property type="match status" value="1"/>
</dbReference>
<dbReference type="InterPro" id="IPR003599">
    <property type="entry name" value="Ig_sub"/>
</dbReference>
<feature type="compositionally biased region" description="Polar residues" evidence="1">
    <location>
        <begin position="134"/>
        <end position="152"/>
    </location>
</feature>
<dbReference type="AlphaFoldDB" id="A0A0M8MBU4"/>
<accession>A0A0M8MBU4</accession>
<dbReference type="InterPro" id="IPR013783">
    <property type="entry name" value="Ig-like_fold"/>
</dbReference>
<dbReference type="STRING" id="1202724.AM493_13075"/>
<dbReference type="PATRIC" id="fig|1202724.3.peg.2710"/>
<organism evidence="3 4">
    <name type="scientific">Flavobacterium akiainvivens</name>
    <dbReference type="NCBI Taxonomy" id="1202724"/>
    <lineage>
        <taxon>Bacteria</taxon>
        <taxon>Pseudomonadati</taxon>
        <taxon>Bacteroidota</taxon>
        <taxon>Flavobacteriia</taxon>
        <taxon>Flavobacteriales</taxon>
        <taxon>Flavobacteriaceae</taxon>
        <taxon>Flavobacterium</taxon>
    </lineage>
</organism>
<dbReference type="PROSITE" id="PS50835">
    <property type="entry name" value="IG_LIKE"/>
    <property type="match status" value="1"/>
</dbReference>
<proteinExistence type="predicted"/>
<evidence type="ECO:0000313" key="3">
    <source>
        <dbReference type="EMBL" id="KOS06855.1"/>
    </source>
</evidence>
<dbReference type="SMART" id="SM00409">
    <property type="entry name" value="IG"/>
    <property type="match status" value="1"/>
</dbReference>
<dbReference type="InterPro" id="IPR003598">
    <property type="entry name" value="Ig_sub2"/>
</dbReference>
<sequence length="1276" mass="134874">MLFLFTSAGFAQSVTGNSPQKVTHRTSVTIIGTGFTSTSTVRLYTGTDYATTSTAYVLPTQTTFVSATELRIILPTVVAANTAEVTRHYRVVNGSGASATFSAERSYTYIPPYTIAGSGVTEIVTNWANGASTAWKSTSTSNNPNQPDNSHSMMGFRYGGTLYSTGNEDNITGVLNAAGYTAGATGTGSNFVTGNFRALPIKDILGSVPSSGPNLIVLASRVDGSPNTQIPTAPNVAGLTIRNVLIDGTRGLNIGTGTTNLPPTAVLTFEATNIITNNVSDGVPDIIVSQIAEPTDGSYSVYSFIDDAGNIVGRPVQVAFNSVASLGKYKSDFFTLPTGQPLNTAQINGSMLIGATTRDIRLVAYKIGDFNVTSANAVDAKKFKVMPSGTSDPAFMAYNRNRFQIPAPEITGQPASQAICPGGSTSFQVTVASTSSGTETPTFQWEKNGVPVVDVPGHIWGATTNTLTINPVNASDAGAYRCLITNTAGSALSNNAYLNTIINAGPDVTVCQTAATANIPPLEVSALGNNPVYEWYSNTVYNNTTGTLIASATTATYYPPMTVGTRYYYVKSRPSSLNNCPGAVVTSEPMEYNVVATAQGGVVTPAVQAVCPNGNAYITLSEHTGAIQWQVSSTGGASDSEWTNILQSTTTTYNTPSLYVANVGTATTYYRAKLTSNCGTATSPVAVVNTNDNFAWTGTINTDWSLAGNWSCNSIPTIATTVTIPAGTPFQPHVYGIKGFAKTITVQEGAVVTVDPAGTLEVAQAVNVAETGSFVVENNGALVQNAIDTANTGVFTVKRNSNALYRLDYTLWSSPVSGQNLVDFSPQTATGRFYEYRYGLGPEALTTNLEQYHYYANPSAISFDAARGYLIRMPNSLPAITGYNAGTATHVFPGIFTGTAHNGSYSPALTLNSVNQAGHYYAVGNPYPSPISVASFYNDTDNSSKIEAGSALYFWRKKNNSTVVSYAILTMAGLTTNSGTPGFGGEGNAQFYTGNTGGSTAYNASWIISPGQGFLVKLRETATGNVTFKNSMRVPATTTATETAGQPFFRTAQNNNAPSRYWLNFSDATGAYSQTLVAYSEEGTLGVDYGYDGYDLGEGNMRMYSVESGINFSIQARPEFNQTDVVPMGFGVATAGQYTISLNDKDGLFAEGQQIYLKDKMLGTTYNLADGDYIFNTGAGEFADRFEVVYVTDALSNPGFELNSVYVYKQNGTNTINVNSGSLELTGVKVFDIRGRELYNGAATGTEAAVSLNIAQQVVIVEVTTTTGKVSKKIIF</sequence>
<dbReference type="SMART" id="SM00408">
    <property type="entry name" value="IGc2"/>
    <property type="match status" value="1"/>
</dbReference>
<feature type="region of interest" description="Disordered" evidence="1">
    <location>
        <begin position="134"/>
        <end position="153"/>
    </location>
</feature>
<dbReference type="Pfam" id="PF13927">
    <property type="entry name" value="Ig_3"/>
    <property type="match status" value="1"/>
</dbReference>
<evidence type="ECO:0000256" key="1">
    <source>
        <dbReference type="SAM" id="MobiDB-lite"/>
    </source>
</evidence>
<evidence type="ECO:0000313" key="4">
    <source>
        <dbReference type="Proteomes" id="UP000037755"/>
    </source>
</evidence>
<dbReference type="Proteomes" id="UP000037755">
    <property type="component" value="Unassembled WGS sequence"/>
</dbReference>
<feature type="domain" description="Ig-like" evidence="2">
    <location>
        <begin position="408"/>
        <end position="499"/>
    </location>
</feature>
<evidence type="ECO:0000259" key="2">
    <source>
        <dbReference type="PROSITE" id="PS50835"/>
    </source>
</evidence>
<dbReference type="EMBL" id="LIYD01000005">
    <property type="protein sequence ID" value="KOS06855.1"/>
    <property type="molecule type" value="Genomic_DNA"/>
</dbReference>
<dbReference type="Gene3D" id="2.60.40.10">
    <property type="entry name" value="Immunoglobulins"/>
    <property type="match status" value="2"/>
</dbReference>
<protein>
    <recommendedName>
        <fullName evidence="2">Ig-like domain-containing protein</fullName>
    </recommendedName>
</protein>
<name>A0A0M8MBU4_9FLAO</name>
<comment type="caution">
    <text evidence="3">The sequence shown here is derived from an EMBL/GenBank/DDBJ whole genome shotgun (WGS) entry which is preliminary data.</text>
</comment>
<dbReference type="InterPro" id="IPR036179">
    <property type="entry name" value="Ig-like_dom_sf"/>
</dbReference>
<gene>
    <name evidence="3" type="ORF">AM493_13075</name>
</gene>
<dbReference type="InterPro" id="IPR007110">
    <property type="entry name" value="Ig-like_dom"/>
</dbReference>
<keyword evidence="4" id="KW-1185">Reference proteome</keyword>